<evidence type="ECO:0000313" key="2">
    <source>
        <dbReference type="WBParaSite" id="L893_g4123.t1"/>
    </source>
</evidence>
<proteinExistence type="predicted"/>
<name>A0A1I8ABT1_9BILA</name>
<dbReference type="Proteomes" id="UP000095287">
    <property type="component" value="Unplaced"/>
</dbReference>
<reference evidence="2" key="1">
    <citation type="submission" date="2016-11" db="UniProtKB">
        <authorList>
            <consortium name="WormBaseParasite"/>
        </authorList>
    </citation>
    <scope>IDENTIFICATION</scope>
</reference>
<protein>
    <submittedName>
        <fullName evidence="2">L27 domain-containing protein</fullName>
    </submittedName>
</protein>
<dbReference type="WBParaSite" id="L893_g4123.t1">
    <property type="protein sequence ID" value="L893_g4123.t1"/>
    <property type="gene ID" value="L893_g4123"/>
</dbReference>
<accession>A0A1I8ABT1</accession>
<keyword evidence="1" id="KW-1185">Reference proteome</keyword>
<evidence type="ECO:0000313" key="1">
    <source>
        <dbReference type="Proteomes" id="UP000095287"/>
    </source>
</evidence>
<dbReference type="AlphaFoldDB" id="A0A1I8ABT1"/>
<sequence>MLCVPQQRRAEAEIIEARYERAASESASSSEALHHRDDLFELLSGIFALARDQLVVHVNMAEQAEAC</sequence>
<organism evidence="1 2">
    <name type="scientific">Steinernema glaseri</name>
    <dbReference type="NCBI Taxonomy" id="37863"/>
    <lineage>
        <taxon>Eukaryota</taxon>
        <taxon>Metazoa</taxon>
        <taxon>Ecdysozoa</taxon>
        <taxon>Nematoda</taxon>
        <taxon>Chromadorea</taxon>
        <taxon>Rhabditida</taxon>
        <taxon>Tylenchina</taxon>
        <taxon>Panagrolaimomorpha</taxon>
        <taxon>Strongyloidoidea</taxon>
        <taxon>Steinernematidae</taxon>
        <taxon>Steinernema</taxon>
    </lineage>
</organism>